<name>A0ABV7DBU7_9HYPH</name>
<organism evidence="2 3">
    <name type="scientific">Shinella pollutisoli</name>
    <dbReference type="NCBI Taxonomy" id="2250594"/>
    <lineage>
        <taxon>Bacteria</taxon>
        <taxon>Pseudomonadati</taxon>
        <taxon>Pseudomonadota</taxon>
        <taxon>Alphaproteobacteria</taxon>
        <taxon>Hyphomicrobiales</taxon>
        <taxon>Rhizobiaceae</taxon>
        <taxon>Shinella</taxon>
    </lineage>
</organism>
<keyword evidence="3" id="KW-1185">Reference proteome</keyword>
<gene>
    <name evidence="2" type="ORF">ACFOHH_04710</name>
</gene>
<comment type="caution">
    <text evidence="2">The sequence shown here is derived from an EMBL/GenBank/DDBJ whole genome shotgun (WGS) entry which is preliminary data.</text>
</comment>
<dbReference type="EMBL" id="JBHRSP010000006">
    <property type="protein sequence ID" value="MFC3072402.1"/>
    <property type="molecule type" value="Genomic_DNA"/>
</dbReference>
<evidence type="ECO:0000313" key="2">
    <source>
        <dbReference type="EMBL" id="MFC3072402.1"/>
    </source>
</evidence>
<accession>A0ABV7DBU7</accession>
<dbReference type="Proteomes" id="UP001595377">
    <property type="component" value="Unassembled WGS sequence"/>
</dbReference>
<proteinExistence type="predicted"/>
<sequence length="115" mass="12754">MGENVKHTPTPWNTNSPDETLILGPDRQIVATTLQDEEDYQANCDTRAADAELIVKAVNAHDETLATLREAYTALAFAFNRIHGSARTRDGELCQTFGKVRGRIENVFRKVGVPL</sequence>
<dbReference type="RefSeq" id="WP_257317872.1">
    <property type="nucleotide sequence ID" value="NZ_JANFDG010000035.1"/>
</dbReference>
<protein>
    <submittedName>
        <fullName evidence="2">Uncharacterized protein</fullName>
    </submittedName>
</protein>
<reference evidence="3" key="1">
    <citation type="journal article" date="2019" name="Int. J. Syst. Evol. Microbiol.">
        <title>The Global Catalogue of Microorganisms (GCM) 10K type strain sequencing project: providing services to taxonomists for standard genome sequencing and annotation.</title>
        <authorList>
            <consortium name="The Broad Institute Genomics Platform"/>
            <consortium name="The Broad Institute Genome Sequencing Center for Infectious Disease"/>
            <person name="Wu L."/>
            <person name="Ma J."/>
        </authorList>
    </citation>
    <scope>NUCLEOTIDE SEQUENCE [LARGE SCALE GENOMIC DNA]</scope>
    <source>
        <strain evidence="3">KCTC 52677</strain>
    </source>
</reference>
<feature type="region of interest" description="Disordered" evidence="1">
    <location>
        <begin position="1"/>
        <end position="21"/>
    </location>
</feature>
<evidence type="ECO:0000256" key="1">
    <source>
        <dbReference type="SAM" id="MobiDB-lite"/>
    </source>
</evidence>
<evidence type="ECO:0000313" key="3">
    <source>
        <dbReference type="Proteomes" id="UP001595377"/>
    </source>
</evidence>